<evidence type="ECO:0000313" key="4">
    <source>
        <dbReference type="EMBL" id="EPQ06040.1"/>
    </source>
</evidence>
<reference evidence="4 5" key="1">
    <citation type="journal article" date="2013" name="Nat. Commun.">
        <title>Genome analysis reveals insights into physiology and longevity of the Brandt's bat Myotis brandtii.</title>
        <authorList>
            <person name="Seim I."/>
            <person name="Fang X."/>
            <person name="Xiong Z."/>
            <person name="Lobanov A.V."/>
            <person name="Huang Z."/>
            <person name="Ma S."/>
            <person name="Feng Y."/>
            <person name="Turanov A.A."/>
            <person name="Zhu Y."/>
            <person name="Lenz T.L."/>
            <person name="Gerashchenko M.V."/>
            <person name="Fan D."/>
            <person name="Hee Yim S."/>
            <person name="Yao X."/>
            <person name="Jordan D."/>
            <person name="Xiong Y."/>
            <person name="Ma Y."/>
            <person name="Lyapunov A.N."/>
            <person name="Chen G."/>
            <person name="Kulakova O.I."/>
            <person name="Sun Y."/>
            <person name="Lee S.G."/>
            <person name="Bronson R.T."/>
            <person name="Moskalev A.A."/>
            <person name="Sunyaev S.R."/>
            <person name="Zhang G."/>
            <person name="Krogh A."/>
            <person name="Wang J."/>
            <person name="Gladyshev V.N."/>
        </authorList>
    </citation>
    <scope>NUCLEOTIDE SEQUENCE [LARGE SCALE GENOMIC DNA]</scope>
</reference>
<keyword evidence="5" id="KW-1185">Reference proteome</keyword>
<dbReference type="InterPro" id="IPR005324">
    <property type="entry name" value="Ribosomal_uS5_C"/>
</dbReference>
<dbReference type="GO" id="GO:0003735">
    <property type="term" value="F:structural constituent of ribosome"/>
    <property type="evidence" value="ECO:0007669"/>
    <property type="project" value="InterPro"/>
</dbReference>
<proteinExistence type="predicted"/>
<dbReference type="PANTHER" id="PTHR13718:SF4">
    <property type="entry name" value="40S RIBOSOMAL PROTEIN S2"/>
    <property type="match status" value="1"/>
</dbReference>
<organism evidence="4 5">
    <name type="scientific">Myotis brandtii</name>
    <name type="common">Brandt's bat</name>
    <dbReference type="NCBI Taxonomy" id="109478"/>
    <lineage>
        <taxon>Eukaryota</taxon>
        <taxon>Metazoa</taxon>
        <taxon>Chordata</taxon>
        <taxon>Craniata</taxon>
        <taxon>Vertebrata</taxon>
        <taxon>Euteleostomi</taxon>
        <taxon>Mammalia</taxon>
        <taxon>Eutheria</taxon>
        <taxon>Laurasiatheria</taxon>
        <taxon>Chiroptera</taxon>
        <taxon>Yangochiroptera</taxon>
        <taxon>Vespertilionidae</taxon>
        <taxon>Myotis</taxon>
    </lineage>
</organism>
<sequence>MGSSMHPGPGSALRPGEELKAEDKEWIPVTKLGLLVKDMKIKSLKEICLFSLPIKNSEVTAAVALCWWPHASPRDPDIVSAPVPKTLLMTASIHNCYTSARGCTDTLGNFTKATFDAISKT</sequence>
<dbReference type="GO" id="GO:0003723">
    <property type="term" value="F:RNA binding"/>
    <property type="evidence" value="ECO:0007669"/>
    <property type="project" value="InterPro"/>
</dbReference>
<dbReference type="GO" id="GO:0006412">
    <property type="term" value="P:translation"/>
    <property type="evidence" value="ECO:0007669"/>
    <property type="project" value="InterPro"/>
</dbReference>
<dbReference type="GO" id="GO:0022627">
    <property type="term" value="C:cytosolic small ribosomal subunit"/>
    <property type="evidence" value="ECO:0007669"/>
    <property type="project" value="TreeGrafter"/>
</dbReference>
<dbReference type="InterPro" id="IPR014721">
    <property type="entry name" value="Ribsml_uS5_D2-typ_fold_subgr"/>
</dbReference>
<dbReference type="InterPro" id="IPR000851">
    <property type="entry name" value="Ribosomal_uS5"/>
</dbReference>
<evidence type="ECO:0000313" key="5">
    <source>
        <dbReference type="Proteomes" id="UP000052978"/>
    </source>
</evidence>
<dbReference type="PANTHER" id="PTHR13718">
    <property type="entry name" value="RIBOSOMAL S SUBUNIT"/>
    <property type="match status" value="1"/>
</dbReference>
<dbReference type="EMBL" id="KE161952">
    <property type="protein sequence ID" value="EPQ06040.1"/>
    <property type="molecule type" value="Genomic_DNA"/>
</dbReference>
<evidence type="ECO:0000256" key="2">
    <source>
        <dbReference type="ARBA" id="ARBA00035407"/>
    </source>
</evidence>
<dbReference type="Gene3D" id="3.30.230.10">
    <property type="match status" value="1"/>
</dbReference>
<name>S7MRK0_MYOBR</name>
<dbReference type="InterPro" id="IPR020568">
    <property type="entry name" value="Ribosomal_Su5_D2-typ_SF"/>
</dbReference>
<protein>
    <recommendedName>
        <fullName evidence="1">Small ribosomal subunit protein uS5</fullName>
    </recommendedName>
    <alternativeName>
        <fullName evidence="2">40S ribosomal protein S2</fullName>
    </alternativeName>
</protein>
<keyword evidence="4" id="KW-0689">Ribosomal protein</keyword>
<evidence type="ECO:0000256" key="1">
    <source>
        <dbReference type="ARBA" id="ARBA00035255"/>
    </source>
</evidence>
<keyword evidence="4" id="KW-0687">Ribonucleoprotein</keyword>
<dbReference type="SUPFAM" id="SSF54211">
    <property type="entry name" value="Ribosomal protein S5 domain 2-like"/>
    <property type="match status" value="1"/>
</dbReference>
<evidence type="ECO:0000259" key="3">
    <source>
        <dbReference type="Pfam" id="PF03719"/>
    </source>
</evidence>
<gene>
    <name evidence="4" type="ORF">D623_10032819</name>
</gene>
<dbReference type="AlphaFoldDB" id="S7MRK0"/>
<feature type="domain" description="Small ribosomal subunit protein uS5 C-terminal" evidence="3">
    <location>
        <begin position="74"/>
        <end position="121"/>
    </location>
</feature>
<dbReference type="Pfam" id="PF03719">
    <property type="entry name" value="Ribosomal_S5_C"/>
    <property type="match status" value="1"/>
</dbReference>
<dbReference type="Proteomes" id="UP000052978">
    <property type="component" value="Unassembled WGS sequence"/>
</dbReference>
<accession>S7MRK0</accession>